<feature type="compositionally biased region" description="Basic and acidic residues" evidence="5">
    <location>
        <begin position="1024"/>
        <end position="1033"/>
    </location>
</feature>
<evidence type="ECO:0000256" key="2">
    <source>
        <dbReference type="ARBA" id="ARBA00006374"/>
    </source>
</evidence>
<dbReference type="Ensembl" id="ENSGMOT00000024944.1">
    <property type="protein sequence ID" value="ENSGMOP00000067152.1"/>
    <property type="gene ID" value="ENSGMOG00000001953.2"/>
</dbReference>
<dbReference type="GO" id="GO:0030688">
    <property type="term" value="C:preribosome, small subunit precursor"/>
    <property type="evidence" value="ECO:0007669"/>
    <property type="project" value="InterPro"/>
</dbReference>
<proteinExistence type="inferred from homology"/>
<sequence>MAALQEPEIQFAQRLASNEKPIRSKAIKKLRKYIIVRSHKSKGGFSSEELLKLWKGLFYCLWMQDKPLLQEELSNQISSLFHCFQSADGQFLYLEAFLQTVKREWTGIDRLRMDKFYQLVRFVFRQTFEMLKKREWEASLVNRFLEMLTSQVLQGNGTAPSGLQYHILDLYLTELARVGSDELSAEQNLTLIIPYCKIVAKTKDNTLFKAICNSIFSTIIDQAPFAIEDLFREMKSAEHSDSDSGHADQDDDEEEEEKIKGQPVGKKSKEKPKGKRLNGTKSKVDEEEEDDGQSSEISDTELPDDEGSEPVLQFDYAALADKLFEFASRGNSPSHNRQRLYKIIKILRDLSEGVFPQDDYPEEVSTDEDDEMFGSRKRLKRKSRRQADEEEEEEEEEEVPTAKKKKKSGKKTESINGENNQNSVKDDVEPTKKKRKKKKKKAGGDAAEVAGVEAKLAAGVEAKVAQVVTQAVKEDPLEQSPAPVEAADQLDPPATGDGDSESVKTSSQRGKKRKKSITAVEPKSQVGEQLLPPAAAAPKEGEGGVGTAEPGCAPAVEPATLTHQNEDRLVVVAVAEEAEATPIPLVETAVDLTADMVETKPPKKVNKRRSRKSLTTRTPVEEAQTETAETTILEAPTETGTPAKKAAVTPAAETPAKKAAETPVAPAAETPAAETPAAETPAAETPAAETPAAETPAAETPAKKAAVTPAKKAAVTPVTPAKKAAVTPVTPAKKAAVTPVTPAKKAAVTPATETPVTPAKKAAVTSAKKAAETPATSATKAVVTPAKKKQKVSAVGVEGQAESEAVGDPKQPTKDLVTPKKIKKNASKQEAETPADDIIDVITPAPKRKKKVKACVKKEASEPTAAKPSPDQMAPLVAAATTASKKKLKKERAPAEEVVEVQETPATPLSQKKKKRKIPVTFEFEADEVEVEAAASLNGLASKKKSKLQNGAVETPSTPLSSTKSPGKKPKSPGKALISFQKKTIIPAPLFFKTKGTPGMPRSKKPQTPKSEAKKVTFGLKNNKTAEFRKSDRSLLLSPEGPSRVPFDPTQKPKFGVLKSPAPTSPMVFRKTPKPSKKSPNGTPNRRPTADDFF</sequence>
<accession>A0A8C5D3Y2</accession>
<feature type="region of interest" description="Disordered" evidence="5">
    <location>
        <begin position="236"/>
        <end position="308"/>
    </location>
</feature>
<feature type="compositionally biased region" description="Basic residues" evidence="5">
    <location>
        <begin position="432"/>
        <end position="441"/>
    </location>
</feature>
<keyword evidence="4" id="KW-0539">Nucleus</keyword>
<keyword evidence="3" id="KW-0698">rRNA processing</keyword>
<organism evidence="6 7">
    <name type="scientific">Gadus morhua</name>
    <name type="common">Atlantic cod</name>
    <dbReference type="NCBI Taxonomy" id="8049"/>
    <lineage>
        <taxon>Eukaryota</taxon>
        <taxon>Metazoa</taxon>
        <taxon>Chordata</taxon>
        <taxon>Craniata</taxon>
        <taxon>Vertebrata</taxon>
        <taxon>Euteleostomi</taxon>
        <taxon>Actinopterygii</taxon>
        <taxon>Neopterygii</taxon>
        <taxon>Teleostei</taxon>
        <taxon>Neoteleostei</taxon>
        <taxon>Acanthomorphata</taxon>
        <taxon>Zeiogadaria</taxon>
        <taxon>Gadariae</taxon>
        <taxon>Gadiformes</taxon>
        <taxon>Gadoidei</taxon>
        <taxon>Gadidae</taxon>
        <taxon>Gadus</taxon>
    </lineage>
</organism>
<feature type="compositionally biased region" description="Low complexity" evidence="5">
    <location>
        <begin position="661"/>
        <end position="785"/>
    </location>
</feature>
<feature type="compositionally biased region" description="Polar residues" evidence="5">
    <location>
        <begin position="414"/>
        <end position="423"/>
    </location>
</feature>
<feature type="compositionally biased region" description="Acidic residues" evidence="5">
    <location>
        <begin position="359"/>
        <end position="372"/>
    </location>
</feature>
<dbReference type="GO" id="GO:0005634">
    <property type="term" value="C:nucleus"/>
    <property type="evidence" value="ECO:0007669"/>
    <property type="project" value="UniProtKB-SubCell"/>
</dbReference>
<feature type="region of interest" description="Disordered" evidence="5">
    <location>
        <begin position="939"/>
        <end position="978"/>
    </location>
</feature>
<dbReference type="InterPro" id="IPR010301">
    <property type="entry name" value="RRP1"/>
</dbReference>
<evidence type="ECO:0000313" key="7">
    <source>
        <dbReference type="Proteomes" id="UP000694546"/>
    </source>
</evidence>
<evidence type="ECO:0000256" key="1">
    <source>
        <dbReference type="ARBA" id="ARBA00004123"/>
    </source>
</evidence>
<comment type="similarity">
    <text evidence="2">Belongs to the RRP1 family.</text>
</comment>
<reference evidence="6" key="1">
    <citation type="submission" date="2025-08" db="UniProtKB">
        <authorList>
            <consortium name="Ensembl"/>
        </authorList>
    </citation>
    <scope>IDENTIFICATION</scope>
</reference>
<feature type="compositionally biased region" description="Basic residues" evidence="5">
    <location>
        <begin position="602"/>
        <end position="614"/>
    </location>
</feature>
<feature type="region of interest" description="Disordered" evidence="5">
    <location>
        <begin position="599"/>
        <end position="918"/>
    </location>
</feature>
<dbReference type="PANTHER" id="PTHR13026">
    <property type="entry name" value="NNP-1 PROTEIN NOVEL NUCLEAR PROTEIN 1 NOP52"/>
    <property type="match status" value="1"/>
</dbReference>
<feature type="compositionally biased region" description="Basic and acidic residues" evidence="5">
    <location>
        <begin position="236"/>
        <end position="248"/>
    </location>
</feature>
<keyword evidence="7" id="KW-1185">Reference proteome</keyword>
<dbReference type="PANTHER" id="PTHR13026:SF0">
    <property type="entry name" value="RIBOSOMAL RNA PROCESSING 1B"/>
    <property type="match status" value="1"/>
</dbReference>
<feature type="region of interest" description="Disordered" evidence="5">
    <location>
        <begin position="352"/>
        <end position="451"/>
    </location>
</feature>
<feature type="compositionally biased region" description="Low complexity" evidence="5">
    <location>
        <begin position="955"/>
        <end position="965"/>
    </location>
</feature>
<name>A0A8C5D3Y2_GADMO</name>
<protein>
    <submittedName>
        <fullName evidence="6">Uncharacterized protein</fullName>
    </submittedName>
</protein>
<evidence type="ECO:0000256" key="4">
    <source>
        <dbReference type="ARBA" id="ARBA00023242"/>
    </source>
</evidence>
<evidence type="ECO:0000256" key="3">
    <source>
        <dbReference type="ARBA" id="ARBA00022552"/>
    </source>
</evidence>
<reference evidence="6" key="2">
    <citation type="submission" date="2025-09" db="UniProtKB">
        <authorList>
            <consortium name="Ensembl"/>
        </authorList>
    </citation>
    <scope>IDENTIFICATION</scope>
</reference>
<feature type="compositionally biased region" description="Basic residues" evidence="5">
    <location>
        <begin position="266"/>
        <end position="278"/>
    </location>
</feature>
<dbReference type="AlphaFoldDB" id="A0A8C5D3Y2"/>
<dbReference type="Pfam" id="PF05997">
    <property type="entry name" value="Nop52"/>
    <property type="match status" value="1"/>
</dbReference>
<feature type="compositionally biased region" description="Low complexity" evidence="5">
    <location>
        <begin position="615"/>
        <end position="654"/>
    </location>
</feature>
<comment type="subcellular location">
    <subcellularLocation>
        <location evidence="1">Nucleus</location>
    </subcellularLocation>
</comment>
<feature type="compositionally biased region" description="Basic residues" evidence="5">
    <location>
        <begin position="375"/>
        <end position="384"/>
    </location>
</feature>
<dbReference type="GO" id="GO:0006364">
    <property type="term" value="P:rRNA processing"/>
    <property type="evidence" value="ECO:0007669"/>
    <property type="project" value="UniProtKB-KW"/>
</dbReference>
<feature type="compositionally biased region" description="Acidic residues" evidence="5">
    <location>
        <begin position="388"/>
        <end position="399"/>
    </location>
</feature>
<dbReference type="Proteomes" id="UP000694546">
    <property type="component" value="Chromosome 20"/>
</dbReference>
<evidence type="ECO:0000313" key="6">
    <source>
        <dbReference type="Ensembl" id="ENSGMOP00000067152.1"/>
    </source>
</evidence>
<feature type="region of interest" description="Disordered" evidence="5">
    <location>
        <begin position="474"/>
        <end position="561"/>
    </location>
</feature>
<feature type="region of interest" description="Disordered" evidence="5">
    <location>
        <begin position="990"/>
        <end position="1094"/>
    </location>
</feature>
<dbReference type="OMA" id="NEDECTF"/>
<feature type="compositionally biased region" description="Acidic residues" evidence="5">
    <location>
        <begin position="285"/>
        <end position="308"/>
    </location>
</feature>
<evidence type="ECO:0000256" key="5">
    <source>
        <dbReference type="SAM" id="MobiDB-lite"/>
    </source>
</evidence>
<dbReference type="GeneTree" id="ENSGT00390000011821"/>
<feature type="compositionally biased region" description="Basic residues" evidence="5">
    <location>
        <begin position="846"/>
        <end position="855"/>
    </location>
</feature>